<dbReference type="PANTHER" id="PTHR23501">
    <property type="entry name" value="MAJOR FACILITATOR SUPERFAMILY"/>
    <property type="match status" value="1"/>
</dbReference>
<feature type="transmembrane region" description="Helical" evidence="6">
    <location>
        <begin position="41"/>
        <end position="68"/>
    </location>
</feature>
<evidence type="ECO:0000256" key="3">
    <source>
        <dbReference type="ARBA" id="ARBA00022692"/>
    </source>
</evidence>
<keyword evidence="2" id="KW-0813">Transport</keyword>
<gene>
    <name evidence="7" type="ORF">M427DRAFT_39781</name>
</gene>
<proteinExistence type="predicted"/>
<keyword evidence="4 6" id="KW-1133">Transmembrane helix</keyword>
<keyword evidence="5 6" id="KW-0472">Membrane</keyword>
<comment type="subcellular location">
    <subcellularLocation>
        <location evidence="1">Endomembrane system</location>
        <topology evidence="1">Multi-pass membrane protein</topology>
    </subcellularLocation>
</comment>
<evidence type="ECO:0000313" key="8">
    <source>
        <dbReference type="Proteomes" id="UP000070544"/>
    </source>
</evidence>
<accession>A0A138ZWQ6</accession>
<evidence type="ECO:0000256" key="4">
    <source>
        <dbReference type="ARBA" id="ARBA00022989"/>
    </source>
</evidence>
<dbReference type="GO" id="GO:0005886">
    <property type="term" value="C:plasma membrane"/>
    <property type="evidence" value="ECO:0007669"/>
    <property type="project" value="TreeGrafter"/>
</dbReference>
<dbReference type="EMBL" id="KQ965912">
    <property type="protein sequence ID" value="KXS08942.1"/>
    <property type="molecule type" value="Genomic_DNA"/>
</dbReference>
<dbReference type="GO" id="GO:0012505">
    <property type="term" value="C:endomembrane system"/>
    <property type="evidence" value="ECO:0007669"/>
    <property type="project" value="UniProtKB-SubCell"/>
</dbReference>
<evidence type="ECO:0000256" key="5">
    <source>
        <dbReference type="ARBA" id="ARBA00023136"/>
    </source>
</evidence>
<evidence type="ECO:0000256" key="1">
    <source>
        <dbReference type="ARBA" id="ARBA00004127"/>
    </source>
</evidence>
<sequence length="97" mass="10353">MSASIDSSEKVPLSAKLLKSATTTTWTAENGLSYSPLRFGLLFIGLALVIFLAALDQTIVAVAIPSIVTDFQTFLGLSWIGTAYFLASTPIRTQKLA</sequence>
<keyword evidence="8" id="KW-1185">Reference proteome</keyword>
<protein>
    <recommendedName>
        <fullName evidence="9">Major facilitator superfamily (MFS) profile domain-containing protein</fullName>
    </recommendedName>
</protein>
<evidence type="ECO:0000313" key="7">
    <source>
        <dbReference type="EMBL" id="KXS08942.1"/>
    </source>
</evidence>
<dbReference type="GO" id="GO:0022857">
    <property type="term" value="F:transmembrane transporter activity"/>
    <property type="evidence" value="ECO:0007669"/>
    <property type="project" value="TreeGrafter"/>
</dbReference>
<dbReference type="PANTHER" id="PTHR23501:SF191">
    <property type="entry name" value="VACUOLAR BASIC AMINO ACID TRANSPORTER 4"/>
    <property type="match status" value="1"/>
</dbReference>
<name>A0A138ZWQ6_GONPJ</name>
<reference evidence="7 8" key="1">
    <citation type="journal article" date="2015" name="Genome Biol. Evol.">
        <title>Phylogenomic analyses indicate that early fungi evolved digesting cell walls of algal ancestors of land plants.</title>
        <authorList>
            <person name="Chang Y."/>
            <person name="Wang S."/>
            <person name="Sekimoto S."/>
            <person name="Aerts A.L."/>
            <person name="Choi C."/>
            <person name="Clum A."/>
            <person name="LaButti K.M."/>
            <person name="Lindquist E.A."/>
            <person name="Yee Ngan C."/>
            <person name="Ohm R.A."/>
            <person name="Salamov A.A."/>
            <person name="Grigoriev I.V."/>
            <person name="Spatafora J.W."/>
            <person name="Berbee M.L."/>
        </authorList>
    </citation>
    <scope>NUCLEOTIDE SEQUENCE [LARGE SCALE GENOMIC DNA]</scope>
    <source>
        <strain evidence="7 8">JEL478</strain>
    </source>
</reference>
<evidence type="ECO:0008006" key="9">
    <source>
        <dbReference type="Google" id="ProtNLM"/>
    </source>
</evidence>
<dbReference type="Proteomes" id="UP000070544">
    <property type="component" value="Unassembled WGS sequence"/>
</dbReference>
<evidence type="ECO:0000256" key="2">
    <source>
        <dbReference type="ARBA" id="ARBA00022448"/>
    </source>
</evidence>
<dbReference type="SUPFAM" id="SSF103473">
    <property type="entry name" value="MFS general substrate transporter"/>
    <property type="match status" value="1"/>
</dbReference>
<dbReference type="AlphaFoldDB" id="A0A138ZWQ6"/>
<dbReference type="InterPro" id="IPR036259">
    <property type="entry name" value="MFS_trans_sf"/>
</dbReference>
<feature type="transmembrane region" description="Helical" evidence="6">
    <location>
        <begin position="74"/>
        <end position="91"/>
    </location>
</feature>
<organism evidence="7 8">
    <name type="scientific">Gonapodya prolifera (strain JEL478)</name>
    <name type="common">Monoblepharis prolifera</name>
    <dbReference type="NCBI Taxonomy" id="1344416"/>
    <lineage>
        <taxon>Eukaryota</taxon>
        <taxon>Fungi</taxon>
        <taxon>Fungi incertae sedis</taxon>
        <taxon>Chytridiomycota</taxon>
        <taxon>Chytridiomycota incertae sedis</taxon>
        <taxon>Monoblepharidomycetes</taxon>
        <taxon>Monoblepharidales</taxon>
        <taxon>Gonapodyaceae</taxon>
        <taxon>Gonapodya</taxon>
    </lineage>
</organism>
<evidence type="ECO:0000256" key="6">
    <source>
        <dbReference type="SAM" id="Phobius"/>
    </source>
</evidence>
<dbReference type="OrthoDB" id="2156354at2759"/>
<keyword evidence="3 6" id="KW-0812">Transmembrane</keyword>